<reference evidence="2 3" key="1">
    <citation type="submission" date="2018-01" db="EMBL/GenBank/DDBJ databases">
        <title>Whole genome analyses suggest that Burkholderia sensu lato contains two further novel genera in the rhizoxinica-symbiotica group Mycetohabitans gen. nov., and Trinickia gen. nov.: implications for the evolution of diazotrophy and nodulation in the Burkholderiaceae.</title>
        <authorList>
            <person name="Estrada-de los Santos P."/>
            <person name="Palmer M."/>
            <person name="Chavez-Ramirez B."/>
            <person name="Beukes C."/>
            <person name="Steenkamp E.T."/>
            <person name="Hirsch A.M."/>
            <person name="Manyaka P."/>
            <person name="Maluk M."/>
            <person name="Lafos M."/>
            <person name="Crook M."/>
            <person name="Gross E."/>
            <person name="Simon M.F."/>
            <person name="Bueno dos Reis Junior F."/>
            <person name="Poole P.S."/>
            <person name="Venter S.N."/>
            <person name="James E.K."/>
        </authorList>
    </citation>
    <scope>NUCLEOTIDE SEQUENCE [LARGE SCALE GENOMIC DNA]</scope>
    <source>
        <strain evidence="2 3">GP25-8</strain>
    </source>
</reference>
<gene>
    <name evidence="2" type="ORF">C0Z19_05485</name>
</gene>
<accession>A0A2N7WCR7</accession>
<comment type="caution">
    <text evidence="2">The sequence shown here is derived from an EMBL/GenBank/DDBJ whole genome shotgun (WGS) entry which is preliminary data.</text>
</comment>
<dbReference type="Proteomes" id="UP000235347">
    <property type="component" value="Unassembled WGS sequence"/>
</dbReference>
<dbReference type="SUPFAM" id="SSF159594">
    <property type="entry name" value="XCC0632-like"/>
    <property type="match status" value="1"/>
</dbReference>
<dbReference type="Gene3D" id="3.40.50.10610">
    <property type="entry name" value="ABC-type transport auxiliary lipoprotein component"/>
    <property type="match status" value="1"/>
</dbReference>
<feature type="domain" description="ABC-type transport auxiliary lipoprotein component" evidence="1">
    <location>
        <begin position="39"/>
        <end position="203"/>
    </location>
</feature>
<name>A0A2N7WCR7_9BURK</name>
<dbReference type="InterPro" id="IPR005586">
    <property type="entry name" value="ABC_trans_aux"/>
</dbReference>
<evidence type="ECO:0000313" key="2">
    <source>
        <dbReference type="EMBL" id="PMS27198.1"/>
    </source>
</evidence>
<evidence type="ECO:0000259" key="1">
    <source>
        <dbReference type="Pfam" id="PF03886"/>
    </source>
</evidence>
<dbReference type="PROSITE" id="PS51257">
    <property type="entry name" value="PROKAR_LIPOPROTEIN"/>
    <property type="match status" value="1"/>
</dbReference>
<organism evidence="2 3">
    <name type="scientific">Trinickia soli</name>
    <dbReference type="NCBI Taxonomy" id="380675"/>
    <lineage>
        <taxon>Bacteria</taxon>
        <taxon>Pseudomonadati</taxon>
        <taxon>Pseudomonadota</taxon>
        <taxon>Betaproteobacteria</taxon>
        <taxon>Burkholderiales</taxon>
        <taxon>Burkholderiaceae</taxon>
        <taxon>Trinickia</taxon>
    </lineage>
</organism>
<evidence type="ECO:0000313" key="3">
    <source>
        <dbReference type="Proteomes" id="UP000235347"/>
    </source>
</evidence>
<dbReference type="RefSeq" id="WP_102608770.1">
    <property type="nucleotide sequence ID" value="NZ_CADIKD010000001.1"/>
</dbReference>
<dbReference type="EMBL" id="PNYB01000003">
    <property type="protein sequence ID" value="PMS27198.1"/>
    <property type="molecule type" value="Genomic_DNA"/>
</dbReference>
<keyword evidence="3" id="KW-1185">Reference proteome</keyword>
<protein>
    <recommendedName>
        <fullName evidence="1">ABC-type transport auxiliary lipoprotein component domain-containing protein</fullName>
    </recommendedName>
</protein>
<dbReference type="Pfam" id="PF03886">
    <property type="entry name" value="ABC_trans_aux"/>
    <property type="match status" value="1"/>
</dbReference>
<sequence length="210" mass="21957">MKSRSMWWWPAALALAACGHSPPTRYFSLDAVPPRAPLETTGAIGSPEGPRVQLGAVRVPASLDRPEVVAQDATHTLSVRDGDHWGAPLAQMMRRTLAQDLLARLPAGTFVLPDAPAPDGTRGIVVTVLDLRANTKASNGSNMPNGSKGQLVLEGSWTLTSGQPAKALLTENVVLSEPMSSADSGAIADAMSRVLGQLADHIAASLAAQR</sequence>
<proteinExistence type="predicted"/>
<dbReference type="AlphaFoldDB" id="A0A2N7WCR7"/>